<organism evidence="1 2">
    <name type="scientific">Peronosclerospora sorghi</name>
    <dbReference type="NCBI Taxonomy" id="230839"/>
    <lineage>
        <taxon>Eukaryota</taxon>
        <taxon>Sar</taxon>
        <taxon>Stramenopiles</taxon>
        <taxon>Oomycota</taxon>
        <taxon>Peronosporomycetes</taxon>
        <taxon>Peronosporales</taxon>
        <taxon>Peronosporaceae</taxon>
        <taxon>Peronosclerospora</taxon>
    </lineage>
</organism>
<dbReference type="EMBL" id="CM047580">
    <property type="protein sequence ID" value="KAI9922509.1"/>
    <property type="molecule type" value="Genomic_DNA"/>
</dbReference>
<keyword evidence="2" id="KW-1185">Reference proteome</keyword>
<protein>
    <submittedName>
        <fullName evidence="1">Uncharacterized protein</fullName>
    </submittedName>
</protein>
<accession>A0ACC0WUF5</accession>
<reference evidence="1 2" key="1">
    <citation type="journal article" date="2022" name="bioRxiv">
        <title>The genome of the oomycete Peronosclerospora sorghi, a cosmopolitan pathogen of maize and sorghum, is inflated with dispersed pseudogenes.</title>
        <authorList>
            <person name="Fletcher K."/>
            <person name="Martin F."/>
            <person name="Isakeit T."/>
            <person name="Cavanaugh K."/>
            <person name="Magill C."/>
            <person name="Michelmore R."/>
        </authorList>
    </citation>
    <scope>NUCLEOTIDE SEQUENCE [LARGE SCALE GENOMIC DNA]</scope>
    <source>
        <strain evidence="1">P6</strain>
    </source>
</reference>
<comment type="caution">
    <text evidence="1">The sequence shown here is derived from an EMBL/GenBank/DDBJ whole genome shotgun (WGS) entry which is preliminary data.</text>
</comment>
<gene>
    <name evidence="1" type="ORF">PsorP6_000427</name>
</gene>
<sequence>MQYCHDEHSTLGSQSHRHDHHHNHDHDDETEDANGDSLYPFIDTSKLRVLNAQNPLAVANPFKPFHERQDRSRFLASNDGDPELILFIPFTESVSIKSICVSGSAGDGTHPKLVKLYGTSSFRQMRYTNRDDIDFSNANELIAQQKLEVVEDDAASINYPLQARKFQGVNNVTLFIEDSYGGNKTKIYYVGLKGESKKWRHGIVECVYEARPQPADHKVKSTIGSTSLI</sequence>
<evidence type="ECO:0000313" key="1">
    <source>
        <dbReference type="EMBL" id="KAI9922509.1"/>
    </source>
</evidence>
<dbReference type="Proteomes" id="UP001163321">
    <property type="component" value="Chromosome 1"/>
</dbReference>
<name>A0ACC0WUF5_9STRA</name>
<proteinExistence type="predicted"/>
<evidence type="ECO:0000313" key="2">
    <source>
        <dbReference type="Proteomes" id="UP001163321"/>
    </source>
</evidence>